<name>A0A7J0E2A3_9ERIC</name>
<reference evidence="1 2" key="1">
    <citation type="submission" date="2019-07" db="EMBL/GenBank/DDBJ databases">
        <title>De Novo Assembly of kiwifruit Actinidia rufa.</title>
        <authorList>
            <person name="Sugita-Konishi S."/>
            <person name="Sato K."/>
            <person name="Mori E."/>
            <person name="Abe Y."/>
            <person name="Kisaki G."/>
            <person name="Hamano K."/>
            <person name="Suezawa K."/>
            <person name="Otani M."/>
            <person name="Fukuda T."/>
            <person name="Manabe T."/>
            <person name="Gomi K."/>
            <person name="Tabuchi M."/>
            <person name="Akimitsu K."/>
            <person name="Kataoka I."/>
        </authorList>
    </citation>
    <scope>NUCLEOTIDE SEQUENCE [LARGE SCALE GENOMIC DNA]</scope>
    <source>
        <strain evidence="2">cv. Fuchu</strain>
    </source>
</reference>
<dbReference type="EMBL" id="BJWL01000001">
    <property type="protein sequence ID" value="GFY80611.1"/>
    <property type="molecule type" value="Genomic_DNA"/>
</dbReference>
<comment type="caution">
    <text evidence="1">The sequence shown here is derived from an EMBL/GenBank/DDBJ whole genome shotgun (WGS) entry which is preliminary data.</text>
</comment>
<evidence type="ECO:0000313" key="1">
    <source>
        <dbReference type="EMBL" id="GFY80611.1"/>
    </source>
</evidence>
<proteinExistence type="predicted"/>
<dbReference type="Proteomes" id="UP000585474">
    <property type="component" value="Unassembled WGS sequence"/>
</dbReference>
<gene>
    <name evidence="1" type="ORF">Acr_01g0004200</name>
</gene>
<dbReference type="AlphaFoldDB" id="A0A7J0E2A3"/>
<sequence>MSDSVDTEVCLKCGVVLSHKAPTLGHNPSCYPYVRHHCNNMRDRLQLSPTDCEVTLCELHVTLVRIPGIQNDAPFCSSINQLWQSLENRFCTMTMSHVHDEQRRLYNLHKAGAMEAYLEYVKDCTHKLAAAGSMVEEDKLVSLLNAEEMHLHKEQRSDVPITNSVLQF</sequence>
<accession>A0A7J0E2A3</accession>
<keyword evidence="2" id="KW-1185">Reference proteome</keyword>
<evidence type="ECO:0000313" key="2">
    <source>
        <dbReference type="Proteomes" id="UP000585474"/>
    </source>
</evidence>
<protein>
    <submittedName>
        <fullName evidence="1">Uncharacterized protein</fullName>
    </submittedName>
</protein>
<organism evidence="1 2">
    <name type="scientific">Actinidia rufa</name>
    <dbReference type="NCBI Taxonomy" id="165716"/>
    <lineage>
        <taxon>Eukaryota</taxon>
        <taxon>Viridiplantae</taxon>
        <taxon>Streptophyta</taxon>
        <taxon>Embryophyta</taxon>
        <taxon>Tracheophyta</taxon>
        <taxon>Spermatophyta</taxon>
        <taxon>Magnoliopsida</taxon>
        <taxon>eudicotyledons</taxon>
        <taxon>Gunneridae</taxon>
        <taxon>Pentapetalae</taxon>
        <taxon>asterids</taxon>
        <taxon>Ericales</taxon>
        <taxon>Actinidiaceae</taxon>
        <taxon>Actinidia</taxon>
    </lineage>
</organism>